<reference evidence="2 3" key="1">
    <citation type="submission" date="2019-03" db="EMBL/GenBank/DDBJ databases">
        <title>First draft genome of Liparis tanakae, snailfish: a comprehensive survey of snailfish specific genes.</title>
        <authorList>
            <person name="Kim W."/>
            <person name="Song I."/>
            <person name="Jeong J.-H."/>
            <person name="Kim D."/>
            <person name="Kim S."/>
            <person name="Ryu S."/>
            <person name="Song J.Y."/>
            <person name="Lee S.K."/>
        </authorList>
    </citation>
    <scope>NUCLEOTIDE SEQUENCE [LARGE SCALE GENOMIC DNA]</scope>
    <source>
        <tissue evidence="2">Muscle</tissue>
    </source>
</reference>
<protein>
    <submittedName>
        <fullName evidence="2">Uncharacterized protein</fullName>
    </submittedName>
</protein>
<feature type="region of interest" description="Disordered" evidence="1">
    <location>
        <begin position="107"/>
        <end position="129"/>
    </location>
</feature>
<comment type="caution">
    <text evidence="2">The sequence shown here is derived from an EMBL/GenBank/DDBJ whole genome shotgun (WGS) entry which is preliminary data.</text>
</comment>
<gene>
    <name evidence="2" type="ORF">EYF80_015925</name>
</gene>
<name>A0A4Z2I7I3_9TELE</name>
<feature type="region of interest" description="Disordered" evidence="1">
    <location>
        <begin position="59"/>
        <end position="95"/>
    </location>
</feature>
<dbReference type="EMBL" id="SRLO01000120">
    <property type="protein sequence ID" value="TNN73908.1"/>
    <property type="molecule type" value="Genomic_DNA"/>
</dbReference>
<proteinExistence type="predicted"/>
<evidence type="ECO:0000313" key="2">
    <source>
        <dbReference type="EMBL" id="TNN73908.1"/>
    </source>
</evidence>
<dbReference type="Proteomes" id="UP000314294">
    <property type="component" value="Unassembled WGS sequence"/>
</dbReference>
<evidence type="ECO:0000313" key="3">
    <source>
        <dbReference type="Proteomes" id="UP000314294"/>
    </source>
</evidence>
<evidence type="ECO:0000256" key="1">
    <source>
        <dbReference type="SAM" id="MobiDB-lite"/>
    </source>
</evidence>
<sequence>MVGRNSSMLLTAFCMTMSNTHRRGRHSSSISSVDDAVRQRDQLIEQLDEENMVLFTEHPSVQLQKPEDRGQSGCNTYEKSFPDQKATPGHSSRRRTALDRLALISASSSVASRSSRSEYGSRPLYTTSF</sequence>
<organism evidence="2 3">
    <name type="scientific">Liparis tanakae</name>
    <name type="common">Tanaka's snailfish</name>
    <dbReference type="NCBI Taxonomy" id="230148"/>
    <lineage>
        <taxon>Eukaryota</taxon>
        <taxon>Metazoa</taxon>
        <taxon>Chordata</taxon>
        <taxon>Craniata</taxon>
        <taxon>Vertebrata</taxon>
        <taxon>Euteleostomi</taxon>
        <taxon>Actinopterygii</taxon>
        <taxon>Neopterygii</taxon>
        <taxon>Teleostei</taxon>
        <taxon>Neoteleostei</taxon>
        <taxon>Acanthomorphata</taxon>
        <taxon>Eupercaria</taxon>
        <taxon>Perciformes</taxon>
        <taxon>Cottioidei</taxon>
        <taxon>Cottales</taxon>
        <taxon>Liparidae</taxon>
        <taxon>Liparis</taxon>
    </lineage>
</organism>
<accession>A0A4Z2I7I3</accession>
<keyword evidence="3" id="KW-1185">Reference proteome</keyword>
<dbReference type="AlphaFoldDB" id="A0A4Z2I7I3"/>